<organism evidence="2 3">
    <name type="scientific">Mucilaginibacter mali</name>
    <dbReference type="NCBI Taxonomy" id="2740462"/>
    <lineage>
        <taxon>Bacteria</taxon>
        <taxon>Pseudomonadati</taxon>
        <taxon>Bacteroidota</taxon>
        <taxon>Sphingobacteriia</taxon>
        <taxon>Sphingobacteriales</taxon>
        <taxon>Sphingobacteriaceae</taxon>
        <taxon>Mucilaginibacter</taxon>
    </lineage>
</organism>
<gene>
    <name evidence="2" type="ORF">HQ865_05830</name>
</gene>
<evidence type="ECO:0000256" key="1">
    <source>
        <dbReference type="SAM" id="SignalP"/>
    </source>
</evidence>
<feature type="chain" id="PRO_5028883094" evidence="1">
    <location>
        <begin position="25"/>
        <end position="231"/>
    </location>
</feature>
<dbReference type="EMBL" id="CP054139">
    <property type="protein sequence ID" value="QKJ29293.1"/>
    <property type="molecule type" value="Genomic_DNA"/>
</dbReference>
<reference evidence="2 3" key="1">
    <citation type="submission" date="2020-05" db="EMBL/GenBank/DDBJ databases">
        <title>Mucilaginibacter mali sp. nov.</title>
        <authorList>
            <person name="Kim H.S."/>
            <person name="Lee K.C."/>
            <person name="Suh M.K."/>
            <person name="Kim J.-S."/>
            <person name="Han K.-I."/>
            <person name="Eom M.K."/>
            <person name="Shin Y.K."/>
            <person name="Lee J.-S."/>
        </authorList>
    </citation>
    <scope>NUCLEOTIDE SEQUENCE [LARGE SCALE GENOMIC DNA]</scope>
    <source>
        <strain evidence="2 3">G2-14</strain>
    </source>
</reference>
<protein>
    <submittedName>
        <fullName evidence="2">Uncharacterized protein</fullName>
    </submittedName>
</protein>
<sequence>MRQLAFLFFLICGVFSVSLSWCHAQVKVDCCGVKMVIPKFNATSVESSKSGGFIRQHVLPSIDRSSAQLEIRVSHVRYQRPADADMLTIRCEGGKFIVTRYLMMPTIQKSLPDSQFHNLGPYRDDPSLNIFLFRENINVDPEKFDWNNFFKQLITNHFFDLCSGPTIQALVAKKYSGISLQRTGVINVDLKVKDHCRSFQFDGYYDTMQPDVKEYNYYRKVLQLIGQLQSL</sequence>
<dbReference type="KEGG" id="mmab:HQ865_05830"/>
<keyword evidence="3" id="KW-1185">Reference proteome</keyword>
<name>A0A7D4TL87_9SPHI</name>
<evidence type="ECO:0000313" key="2">
    <source>
        <dbReference type="EMBL" id="QKJ29293.1"/>
    </source>
</evidence>
<accession>A0A7D4TL87</accession>
<keyword evidence="1" id="KW-0732">Signal</keyword>
<proteinExistence type="predicted"/>
<feature type="signal peptide" evidence="1">
    <location>
        <begin position="1"/>
        <end position="24"/>
    </location>
</feature>
<dbReference type="AlphaFoldDB" id="A0A7D4TL87"/>
<dbReference type="RefSeq" id="WP_173413987.1">
    <property type="nucleotide sequence ID" value="NZ_CP054139.1"/>
</dbReference>
<evidence type="ECO:0000313" key="3">
    <source>
        <dbReference type="Proteomes" id="UP000505355"/>
    </source>
</evidence>
<dbReference type="Proteomes" id="UP000505355">
    <property type="component" value="Chromosome"/>
</dbReference>